<dbReference type="InterPro" id="IPR008949">
    <property type="entry name" value="Isoprenoid_synthase_dom_sf"/>
</dbReference>
<dbReference type="SUPFAM" id="SSF48576">
    <property type="entry name" value="Terpenoid synthases"/>
    <property type="match status" value="1"/>
</dbReference>
<keyword evidence="2" id="KW-0456">Lyase</keyword>
<evidence type="ECO:0008006" key="5">
    <source>
        <dbReference type="Google" id="ProtNLM"/>
    </source>
</evidence>
<dbReference type="SFLD" id="SFLDS00005">
    <property type="entry name" value="Isoprenoid_Synthase_Type_I"/>
    <property type="match status" value="1"/>
</dbReference>
<dbReference type="VEuPathDB" id="FungiDB:EYZ11_004335"/>
<comment type="similarity">
    <text evidence="1">Belongs to the trichodiene synthase family.</text>
</comment>
<sequence length="410" mass="46359">MAQSPFHMLSSDLFDCFNVDNIHELDEPHRILIADRFTDALVLLLKAIGYHHRVRAQDIELRDGIRKWARDTLTIATGRDEYLLRHTIDMSASVSEYFYPLSSYETKIHMATASAAAFTVDDATMDPETCKEVEKFSQNIWRGMPQQTSWCRMYADIISGYAEYFGENEPFLGNLGSIAWTSYITANSLENRLAKDLPTHFNDNTPYSETTSACTDLFAPYFRSLTGFAAAYAVAIFKPSREVEIPLLHWVATIPHLITFLNIWNDLLSFPKETIVGETCNFISLTTKARRLRRSTSNFVVEGGQWTLRDTLCEAFEQALSSTQVLDNAFMPLAQVTSKGLRAGLEGVNADVSEELDSGKEFQSAARLWTSFKQGYIAWHIQCPRYKLNALQQKLREKPHSGPKGSGRSS</sequence>
<keyword evidence="4" id="KW-1185">Reference proteome</keyword>
<dbReference type="Gene3D" id="1.10.600.10">
    <property type="entry name" value="Farnesyl Diphosphate Synthase"/>
    <property type="match status" value="1"/>
</dbReference>
<organism evidence="3 4">
    <name type="scientific">Aspergillus tanneri</name>
    <dbReference type="NCBI Taxonomy" id="1220188"/>
    <lineage>
        <taxon>Eukaryota</taxon>
        <taxon>Fungi</taxon>
        <taxon>Dikarya</taxon>
        <taxon>Ascomycota</taxon>
        <taxon>Pezizomycotina</taxon>
        <taxon>Eurotiomycetes</taxon>
        <taxon>Eurotiomycetidae</taxon>
        <taxon>Eurotiales</taxon>
        <taxon>Aspergillaceae</taxon>
        <taxon>Aspergillus</taxon>
        <taxon>Aspergillus subgen. Circumdati</taxon>
    </lineage>
</organism>
<evidence type="ECO:0000256" key="1">
    <source>
        <dbReference type="ARBA" id="ARBA00007946"/>
    </source>
</evidence>
<name>A0A4S3JL23_9EURO</name>
<comment type="caution">
    <text evidence="3">The sequence shown here is derived from an EMBL/GenBank/DDBJ whole genome shotgun (WGS) entry which is preliminary data.</text>
</comment>
<dbReference type="STRING" id="1220188.A0A4S3JL23"/>
<dbReference type="EMBL" id="SOSA01000125">
    <property type="protein sequence ID" value="THC96172.1"/>
    <property type="molecule type" value="Genomic_DNA"/>
</dbReference>
<evidence type="ECO:0000313" key="4">
    <source>
        <dbReference type="Proteomes" id="UP000308092"/>
    </source>
</evidence>
<dbReference type="GO" id="GO:0016838">
    <property type="term" value="F:carbon-oxygen lyase activity, acting on phosphates"/>
    <property type="evidence" value="ECO:0007669"/>
    <property type="project" value="InterPro"/>
</dbReference>
<proteinExistence type="inferred from homology"/>
<accession>A0A4S3JL23</accession>
<dbReference type="SFLD" id="SFLDG01021">
    <property type="entry name" value="Trichodiene_Synthase_Like"/>
    <property type="match status" value="1"/>
</dbReference>
<evidence type="ECO:0000313" key="3">
    <source>
        <dbReference type="EMBL" id="THC96172.1"/>
    </source>
</evidence>
<protein>
    <recommendedName>
        <fullName evidence="5">Terpene cyclase</fullName>
    </recommendedName>
</protein>
<dbReference type="InterPro" id="IPR024652">
    <property type="entry name" value="Trichodiene_synth"/>
</dbReference>
<evidence type="ECO:0000256" key="2">
    <source>
        <dbReference type="ARBA" id="ARBA00023239"/>
    </source>
</evidence>
<dbReference type="Proteomes" id="UP000308092">
    <property type="component" value="Unassembled WGS sequence"/>
</dbReference>
<gene>
    <name evidence="3" type="ORF">EYZ11_004335</name>
</gene>
<dbReference type="AlphaFoldDB" id="A0A4S3JL23"/>
<reference evidence="3 4" key="1">
    <citation type="submission" date="2019-03" db="EMBL/GenBank/DDBJ databases">
        <title>The genome sequence of a newly discovered highly antifungal drug resistant Aspergillus species, Aspergillus tanneri NIH 1004.</title>
        <authorList>
            <person name="Mounaud S."/>
            <person name="Singh I."/>
            <person name="Joardar V."/>
            <person name="Pakala S."/>
            <person name="Pakala S."/>
            <person name="Venepally P."/>
            <person name="Hoover J."/>
            <person name="Nierman W."/>
            <person name="Chung J."/>
            <person name="Losada L."/>
        </authorList>
    </citation>
    <scope>NUCLEOTIDE SEQUENCE [LARGE SCALE GENOMIC DNA]</scope>
    <source>
        <strain evidence="3 4">NIH1004</strain>
    </source>
</reference>